<organism evidence="14 15">
    <name type="scientific">Dromaius novaehollandiae</name>
    <name type="common">Emu</name>
    <dbReference type="NCBI Taxonomy" id="8790"/>
    <lineage>
        <taxon>Eukaryota</taxon>
        <taxon>Metazoa</taxon>
        <taxon>Chordata</taxon>
        <taxon>Craniata</taxon>
        <taxon>Vertebrata</taxon>
        <taxon>Euteleostomi</taxon>
        <taxon>Archelosauria</taxon>
        <taxon>Archosauria</taxon>
        <taxon>Dinosauria</taxon>
        <taxon>Saurischia</taxon>
        <taxon>Theropoda</taxon>
        <taxon>Coelurosauria</taxon>
        <taxon>Aves</taxon>
        <taxon>Palaeognathae</taxon>
        <taxon>Casuariiformes</taxon>
        <taxon>Dromaiidae</taxon>
        <taxon>Dromaius</taxon>
    </lineage>
</organism>
<evidence type="ECO:0000256" key="4">
    <source>
        <dbReference type="ARBA" id="ARBA00022692"/>
    </source>
</evidence>
<dbReference type="AlphaFoldDB" id="A0A8C4K195"/>
<dbReference type="Gene3D" id="1.20.1070.10">
    <property type="entry name" value="Rhodopsin 7-helix transmembrane proteins"/>
    <property type="match status" value="1"/>
</dbReference>
<dbReference type="PANTHER" id="PTHR26452">
    <property type="entry name" value="OLFACTORY RECEPTOR"/>
    <property type="match status" value="1"/>
</dbReference>
<reference evidence="14" key="2">
    <citation type="submission" date="2025-09" db="UniProtKB">
        <authorList>
            <consortium name="Ensembl"/>
        </authorList>
    </citation>
    <scope>IDENTIFICATION</scope>
</reference>
<keyword evidence="6 12" id="KW-1133">Transmembrane helix</keyword>
<dbReference type="GO" id="GO:0005886">
    <property type="term" value="C:plasma membrane"/>
    <property type="evidence" value="ECO:0007669"/>
    <property type="project" value="UniProtKB-SubCell"/>
</dbReference>
<dbReference type="InterPro" id="IPR000725">
    <property type="entry name" value="Olfact_rcpt"/>
</dbReference>
<dbReference type="GO" id="GO:0004930">
    <property type="term" value="F:G protein-coupled receptor activity"/>
    <property type="evidence" value="ECO:0007669"/>
    <property type="project" value="UniProtKB-KW"/>
</dbReference>
<evidence type="ECO:0000256" key="3">
    <source>
        <dbReference type="ARBA" id="ARBA00022475"/>
    </source>
</evidence>
<evidence type="ECO:0000256" key="5">
    <source>
        <dbReference type="ARBA" id="ARBA00022725"/>
    </source>
</evidence>
<keyword evidence="4 11" id="KW-0812">Transmembrane</keyword>
<comment type="subcellular location">
    <subcellularLocation>
        <location evidence="1 12">Cell membrane</location>
        <topology evidence="1 12">Multi-pass membrane protein</topology>
    </subcellularLocation>
</comment>
<dbReference type="Pfam" id="PF13853">
    <property type="entry name" value="7tm_4"/>
    <property type="match status" value="1"/>
</dbReference>
<evidence type="ECO:0000313" key="15">
    <source>
        <dbReference type="Proteomes" id="UP000694423"/>
    </source>
</evidence>
<evidence type="ECO:0000256" key="2">
    <source>
        <dbReference type="ARBA" id="ARBA00010663"/>
    </source>
</evidence>
<keyword evidence="10 11" id="KW-0807">Transducer</keyword>
<comment type="similarity">
    <text evidence="2 11">Belongs to the G-protein coupled receptor 1 family.</text>
</comment>
<dbReference type="PRINTS" id="PR00237">
    <property type="entry name" value="GPCRRHODOPSN"/>
</dbReference>
<proteinExistence type="inferred from homology"/>
<evidence type="ECO:0000256" key="6">
    <source>
        <dbReference type="ARBA" id="ARBA00022989"/>
    </source>
</evidence>
<keyword evidence="15" id="KW-1185">Reference proteome</keyword>
<evidence type="ECO:0000256" key="7">
    <source>
        <dbReference type="ARBA" id="ARBA00023040"/>
    </source>
</evidence>
<name>A0A8C4K195_DRONO</name>
<evidence type="ECO:0000256" key="9">
    <source>
        <dbReference type="ARBA" id="ARBA00023170"/>
    </source>
</evidence>
<dbReference type="PROSITE" id="PS00237">
    <property type="entry name" value="G_PROTEIN_RECEP_F1_1"/>
    <property type="match status" value="1"/>
</dbReference>
<feature type="transmembrane region" description="Helical" evidence="12">
    <location>
        <begin position="24"/>
        <end position="46"/>
    </location>
</feature>
<keyword evidence="5 12" id="KW-0552">Olfaction</keyword>
<evidence type="ECO:0000313" key="14">
    <source>
        <dbReference type="Ensembl" id="ENSDNVP00000014538.1"/>
    </source>
</evidence>
<evidence type="ECO:0000256" key="12">
    <source>
        <dbReference type="RuleBase" id="RU363047"/>
    </source>
</evidence>
<reference evidence="14" key="1">
    <citation type="submission" date="2025-08" db="UniProtKB">
        <authorList>
            <consortium name="Ensembl"/>
        </authorList>
    </citation>
    <scope>IDENTIFICATION</scope>
</reference>
<feature type="transmembrane region" description="Helical" evidence="12">
    <location>
        <begin position="236"/>
        <end position="257"/>
    </location>
</feature>
<dbReference type="PROSITE" id="PS50262">
    <property type="entry name" value="G_PROTEIN_RECEP_F1_2"/>
    <property type="match status" value="1"/>
</dbReference>
<evidence type="ECO:0000256" key="11">
    <source>
        <dbReference type="RuleBase" id="RU000688"/>
    </source>
</evidence>
<dbReference type="FunFam" id="1.10.1220.70:FF:000001">
    <property type="entry name" value="Olfactory receptor"/>
    <property type="match status" value="1"/>
</dbReference>
<keyword evidence="7 11" id="KW-0297">G-protein coupled receptor</keyword>
<protein>
    <recommendedName>
        <fullName evidence="12">Olfactory receptor</fullName>
    </recommendedName>
</protein>
<keyword evidence="12" id="KW-0716">Sensory transduction</keyword>
<dbReference type="InterPro" id="IPR050516">
    <property type="entry name" value="Olfactory_GPCR"/>
</dbReference>
<dbReference type="GO" id="GO:0004984">
    <property type="term" value="F:olfactory receptor activity"/>
    <property type="evidence" value="ECO:0007669"/>
    <property type="project" value="InterPro"/>
</dbReference>
<dbReference type="SUPFAM" id="SSF81321">
    <property type="entry name" value="Family A G protein-coupled receptor-like"/>
    <property type="match status" value="1"/>
</dbReference>
<evidence type="ECO:0000256" key="8">
    <source>
        <dbReference type="ARBA" id="ARBA00023136"/>
    </source>
</evidence>
<dbReference type="Proteomes" id="UP000694423">
    <property type="component" value="Unplaced"/>
</dbReference>
<dbReference type="InterPro" id="IPR000276">
    <property type="entry name" value="GPCR_Rhodpsn"/>
</dbReference>
<dbReference type="Ensembl" id="ENSDNVT00000017471.1">
    <property type="protein sequence ID" value="ENSDNVP00000014538.1"/>
    <property type="gene ID" value="ENSDNVG00000010239.1"/>
</dbReference>
<keyword evidence="8 12" id="KW-0472">Membrane</keyword>
<keyword evidence="9 11" id="KW-0675">Receptor</keyword>
<sequence>MENQTTASEFVLLGLTRDPHLQRFLFLGFLVIYFITLFGNMVIMIVISTDSHLHSPMYFFLFHLALIDICYATTIVPKMLVNFLVKHKTIGFSGCITQMSFILLSAGSEIFMLSAMAYDRYVAICKPLHYQAAMSKVFCSQLVGGAWVMGILHSIINTVPMLNVQFCKYTEIKHFSCELPPLLTAACSETFLNKLVLLSSAVIFGSSSFLLTLISYIYIISTILKIQSSKGKQKAFSTCSSHLMVVALLYTTALFQYTKPSSVSSVILDQMFSFQYSILTPMLNPIIYSLKNKDVKTVWTSWLYFCGTTSSVTSNPC</sequence>
<accession>A0A8C4K195</accession>
<evidence type="ECO:0000256" key="1">
    <source>
        <dbReference type="ARBA" id="ARBA00004651"/>
    </source>
</evidence>
<feature type="transmembrane region" description="Helical" evidence="12">
    <location>
        <begin position="201"/>
        <end position="224"/>
    </location>
</feature>
<keyword evidence="3 12" id="KW-1003">Cell membrane</keyword>
<dbReference type="PRINTS" id="PR00245">
    <property type="entry name" value="OLFACTORYR"/>
</dbReference>
<evidence type="ECO:0000256" key="10">
    <source>
        <dbReference type="ARBA" id="ARBA00023224"/>
    </source>
</evidence>
<dbReference type="FunFam" id="1.20.1070.10:FF:000015">
    <property type="entry name" value="Olfactory receptor"/>
    <property type="match status" value="1"/>
</dbReference>
<feature type="domain" description="G-protein coupled receptors family 1 profile" evidence="13">
    <location>
        <begin position="39"/>
        <end position="288"/>
    </location>
</feature>
<dbReference type="InterPro" id="IPR017452">
    <property type="entry name" value="GPCR_Rhodpsn_7TM"/>
</dbReference>
<evidence type="ECO:0000259" key="13">
    <source>
        <dbReference type="PROSITE" id="PS50262"/>
    </source>
</evidence>
<dbReference type="CDD" id="cd15229">
    <property type="entry name" value="7tmA_OR8S1-like"/>
    <property type="match status" value="1"/>
</dbReference>
<feature type="transmembrane region" description="Helical" evidence="12">
    <location>
        <begin position="58"/>
        <end position="76"/>
    </location>
</feature>
<feature type="transmembrane region" description="Helical" evidence="12">
    <location>
        <begin position="137"/>
        <end position="156"/>
    </location>
</feature>
<feature type="transmembrane region" description="Helical" evidence="12">
    <location>
        <begin position="96"/>
        <end position="116"/>
    </location>
</feature>
<gene>
    <name evidence="14" type="primary">LOC112994727</name>
</gene>